<keyword evidence="1" id="KW-0862">Zinc</keyword>
<dbReference type="InterPro" id="IPR013087">
    <property type="entry name" value="Znf_C2H2_type"/>
</dbReference>
<proteinExistence type="predicted"/>
<dbReference type="RefSeq" id="XP_014644166.1">
    <property type="nucleotide sequence ID" value="XM_014788680.1"/>
</dbReference>
<feature type="region of interest" description="Disordered" evidence="2">
    <location>
        <begin position="1208"/>
        <end position="1232"/>
    </location>
</feature>
<evidence type="ECO:0000256" key="2">
    <source>
        <dbReference type="SAM" id="MobiDB-lite"/>
    </source>
</evidence>
<dbReference type="Pfam" id="PF00096">
    <property type="entry name" value="zf-C2H2"/>
    <property type="match status" value="1"/>
</dbReference>
<dbReference type="SMART" id="SM00355">
    <property type="entry name" value="ZnF_C2H2"/>
    <property type="match status" value="6"/>
</dbReference>
<feature type="region of interest" description="Disordered" evidence="2">
    <location>
        <begin position="1080"/>
        <end position="1135"/>
    </location>
</feature>
<name>A0ABM1CX85_CERSS</name>
<feature type="compositionally biased region" description="Low complexity" evidence="2">
    <location>
        <begin position="1097"/>
        <end position="1115"/>
    </location>
</feature>
<evidence type="ECO:0000256" key="1">
    <source>
        <dbReference type="PROSITE-ProRule" id="PRU00042"/>
    </source>
</evidence>
<keyword evidence="1" id="KW-0863">Zinc-finger</keyword>
<feature type="domain" description="C2H2-type" evidence="3">
    <location>
        <begin position="595"/>
        <end position="623"/>
    </location>
</feature>
<organism evidence="4 5">
    <name type="scientific">Ceratotherium simum simum</name>
    <name type="common">Southern white rhinoceros</name>
    <dbReference type="NCBI Taxonomy" id="73337"/>
    <lineage>
        <taxon>Eukaryota</taxon>
        <taxon>Metazoa</taxon>
        <taxon>Chordata</taxon>
        <taxon>Craniata</taxon>
        <taxon>Vertebrata</taxon>
        <taxon>Euteleostomi</taxon>
        <taxon>Mammalia</taxon>
        <taxon>Eutheria</taxon>
        <taxon>Laurasiatheria</taxon>
        <taxon>Perissodactyla</taxon>
        <taxon>Rhinocerotidae</taxon>
        <taxon>Ceratotherium</taxon>
    </lineage>
</organism>
<dbReference type="PROSITE" id="PS50157">
    <property type="entry name" value="ZINC_FINGER_C2H2_2"/>
    <property type="match status" value="3"/>
</dbReference>
<feature type="domain" description="C2H2-type" evidence="3">
    <location>
        <begin position="1166"/>
        <end position="1189"/>
    </location>
</feature>
<feature type="region of interest" description="Disordered" evidence="2">
    <location>
        <begin position="640"/>
        <end position="662"/>
    </location>
</feature>
<reference evidence="5" key="1">
    <citation type="submission" date="2025-08" db="UniProtKB">
        <authorList>
            <consortium name="RefSeq"/>
        </authorList>
    </citation>
    <scope>IDENTIFICATION</scope>
</reference>
<dbReference type="InterPro" id="IPR040436">
    <property type="entry name" value="Disconnected-like"/>
</dbReference>
<evidence type="ECO:0000259" key="3">
    <source>
        <dbReference type="PROSITE" id="PS50157"/>
    </source>
</evidence>
<evidence type="ECO:0000313" key="4">
    <source>
        <dbReference type="Proteomes" id="UP000694910"/>
    </source>
</evidence>
<dbReference type="Proteomes" id="UP000694910">
    <property type="component" value="Unplaced"/>
</dbReference>
<keyword evidence="1" id="KW-0479">Metal-binding</keyword>
<feature type="compositionally biased region" description="Acidic residues" evidence="2">
    <location>
        <begin position="801"/>
        <end position="816"/>
    </location>
</feature>
<dbReference type="PROSITE" id="PS00028">
    <property type="entry name" value="ZINC_FINGER_C2H2_1"/>
    <property type="match status" value="3"/>
</dbReference>
<evidence type="ECO:0000313" key="5">
    <source>
        <dbReference type="RefSeq" id="XP_014644166.1"/>
    </source>
</evidence>
<feature type="region of interest" description="Disordered" evidence="2">
    <location>
        <begin position="506"/>
        <end position="531"/>
    </location>
</feature>
<dbReference type="Pfam" id="PF12874">
    <property type="entry name" value="zf-met"/>
    <property type="match status" value="1"/>
</dbReference>
<feature type="compositionally biased region" description="Polar residues" evidence="2">
    <location>
        <begin position="1208"/>
        <end position="1226"/>
    </location>
</feature>
<dbReference type="GeneID" id="101403236"/>
<feature type="domain" description="C2H2-type" evidence="3">
    <location>
        <begin position="958"/>
        <end position="986"/>
    </location>
</feature>
<sequence length="1232" mass="135684">MRGQANGSDGAPVAWGQCLYKTARQAQTGRVGSSREDGGRACGGFHRVTAARPPCARSPGAGNGVGLECLHGNARQTRFRPLEVVYLQVTGVGLAAGRTAVPRASVSATRSPLGGPCDPRLPGPERPGGSRSATARWRRGRGPRAEEGAPAWSPLPLGRRRPAPTPTAAWLCISSSGFVSQMCCLPGFSVFPSPFNYAKQYLLIVQNPDVSMNPTERLLGAHLDIPTSILYCLSGSALSARDRNLYSVVQPPGLDTHEQVICWAYLCSLLQAIGCTLNCSCHSFKPGKINHRQCEQCKHGWVAHALSKLRIPPVYPTSQVEIVQSNVVFDISSLMLYGTQAIPVRLKILLDRLFSVLKQDEVLQILHALDWTLQDYIRGYVLQDASGKVLDHWSIMTSEEEVATLQQFLRFGETKSIVELMAIQEKEEQSIVIPPSTANVDIRAFIESCGHRSASLTAPVDKGNPSSIHPFENLINNMTFMLPFQFFNPVPPTLIGSLPEQYVLEQGQDQSQDPQQEIHRSFPNSSFLTSSSTPFQVEKEQCLNCPDTVTKKEDKAHLSDSSSYNIVTKLERTQLSPEAKVKSERNSLGTKKGRVFCTACEKTFYDKGTLKIHYNAVHLKIKHKCTIEGCNMVFSSLRSRNRHSANPNPRLHMPMNRNNRDKDLRNSLNLATSENYKRPGFMVTSSDCRPLPGYIGSAEDSRGQQAFPSVGQNGVLFPNLKTVQPVLPFYRSPATPAELANTPGMLPSLPLLSSSIPEQLVSNEMPFDTLPKKKSRKSSMPIKIEKEAVEIADERRHTLSSDEDMPLQVVSEDEPEACSPQSDRTLEEQHTQSGSLGKPLPEGERACHLESAMESSGAISRTPEQTTHNLDRETEQKPALIMVPGEVEDGGRELHLTPGMEPCVPFPDYIKLQQRLLAGGLFSALSSRGMAFPCFEDSKELGHMGQHALARQKEENRFQCDICKKTFKNACGVKMHHKNMHAKETHMCTVEGCKATFPSRRSRDRHSSNLNLHQKVLTQEALESSEDHFHAAYLLKDVAKEAYQDMAFTQQASQTSVIFKGTSRMGSLVYPVTQVPSAGLESYNSGPPSEGTILDLSTTSSMKSESSSHSSWDSDGASEEGTMLMEDSDGNCEGPSLVPGEDEYPICVLMEKADQSLASLPSGLPITCHLCQKTYSNKGTFRAHYKTVHLRQLHKCKVPGCNTMFSSVRSRNRHSQNPNLHKSLASSPAHLQ</sequence>
<dbReference type="Gene3D" id="3.30.160.60">
    <property type="entry name" value="Classic Zinc Finger"/>
    <property type="match status" value="3"/>
</dbReference>
<feature type="compositionally biased region" description="Basic and acidic residues" evidence="2">
    <location>
        <begin position="791"/>
        <end position="800"/>
    </location>
</feature>
<feature type="compositionally biased region" description="Polar residues" evidence="2">
    <location>
        <begin position="853"/>
        <end position="868"/>
    </location>
</feature>
<dbReference type="PANTHER" id="PTHR15021">
    <property type="entry name" value="DISCONNECTED-RELATED"/>
    <property type="match status" value="1"/>
</dbReference>
<accession>A0ABM1CX85</accession>
<gene>
    <name evidence="5" type="primary">LOC101403236</name>
</gene>
<protein>
    <submittedName>
        <fullName evidence="5">Zinc finger protein basonuclin-1</fullName>
    </submittedName>
</protein>
<feature type="region of interest" description="Disordered" evidence="2">
    <location>
        <begin position="99"/>
        <end position="160"/>
    </location>
</feature>
<keyword evidence="4" id="KW-1185">Reference proteome</keyword>
<dbReference type="PANTHER" id="PTHR15021:SF1">
    <property type="entry name" value="ZINC FINGER PROTEIN BASONUCLIN-1"/>
    <property type="match status" value="1"/>
</dbReference>
<feature type="region of interest" description="Disordered" evidence="2">
    <location>
        <begin position="791"/>
        <end position="874"/>
    </location>
</feature>